<gene>
    <name evidence="1" type="ORF">E6C76_10530</name>
</gene>
<name>A0A4S4AXZ4_9RHOO</name>
<dbReference type="Proteomes" id="UP000308430">
    <property type="component" value="Unassembled WGS sequence"/>
</dbReference>
<proteinExistence type="predicted"/>
<dbReference type="SUPFAM" id="SSF117396">
    <property type="entry name" value="TM1631-like"/>
    <property type="match status" value="1"/>
</dbReference>
<evidence type="ECO:0000313" key="2">
    <source>
        <dbReference type="Proteomes" id="UP000308430"/>
    </source>
</evidence>
<dbReference type="OrthoDB" id="9780310at2"/>
<dbReference type="Gene3D" id="3.20.20.410">
    <property type="entry name" value="Protein of unknown function UPF0759"/>
    <property type="match status" value="1"/>
</dbReference>
<accession>A0A4S4AXZ4</accession>
<dbReference type="InterPro" id="IPR002763">
    <property type="entry name" value="DUF72"/>
</dbReference>
<dbReference type="EMBL" id="SSOC01000004">
    <property type="protein sequence ID" value="THF64496.1"/>
    <property type="molecule type" value="Genomic_DNA"/>
</dbReference>
<evidence type="ECO:0000313" key="1">
    <source>
        <dbReference type="EMBL" id="THF64496.1"/>
    </source>
</evidence>
<sequence>MQNSLFPDSGPGAPPVVEAAVPDPALRSLAGVLPAQLRFGTSSWNYPGWAGLVWKRGYPDALLSRHGLPAYAQHPLFCTVGLDRSFYRPLSAAQFAAYAAQVPADFRFVVKAPNRVTDALLRDESGRGRQPNPDFLAAGPAVRDFVEPALAGLGDKLGALVFQISPLPPAWLARIPELVGRLHAMLAAIPALRGAAPDGVVAVEVRDPQWLVPAFTQALRDGGATYCMGLHAKMPRITEQLPILRALWPGPLVCRWNLNPLHGAFGYEQARRQYAPYDRLQDPDPDTRAALARVIAGTVGAGQNAFVTLSNKSEGSAPLSVRALAEAVRDQLR</sequence>
<dbReference type="PANTHER" id="PTHR30348:SF4">
    <property type="entry name" value="DUF72 DOMAIN-CONTAINING PROTEIN"/>
    <property type="match status" value="1"/>
</dbReference>
<dbReference type="AlphaFoldDB" id="A0A4S4AXZ4"/>
<dbReference type="Pfam" id="PF01904">
    <property type="entry name" value="DUF72"/>
    <property type="match status" value="1"/>
</dbReference>
<reference evidence="1 2" key="1">
    <citation type="submission" date="2019-04" db="EMBL/GenBank/DDBJ databases">
        <title>Azoarcus nasutitermitis sp. nov. isolated from termite nest.</title>
        <authorList>
            <person name="Lin S.-Y."/>
            <person name="Hameed A."/>
            <person name="Hsu Y.-H."/>
            <person name="Young C.-C."/>
        </authorList>
    </citation>
    <scope>NUCLEOTIDE SEQUENCE [LARGE SCALE GENOMIC DNA]</scope>
    <source>
        <strain evidence="1 2">CC-YHH838</strain>
    </source>
</reference>
<keyword evidence="2" id="KW-1185">Reference proteome</keyword>
<dbReference type="InterPro" id="IPR036520">
    <property type="entry name" value="UPF0759_sf"/>
</dbReference>
<organism evidence="1 2">
    <name type="scientific">Pseudothauera nasutitermitis</name>
    <dbReference type="NCBI Taxonomy" id="2565930"/>
    <lineage>
        <taxon>Bacteria</taxon>
        <taxon>Pseudomonadati</taxon>
        <taxon>Pseudomonadota</taxon>
        <taxon>Betaproteobacteria</taxon>
        <taxon>Rhodocyclales</taxon>
        <taxon>Zoogloeaceae</taxon>
        <taxon>Pseudothauera</taxon>
    </lineage>
</organism>
<comment type="caution">
    <text evidence="1">The sequence shown here is derived from an EMBL/GenBank/DDBJ whole genome shotgun (WGS) entry which is preliminary data.</text>
</comment>
<dbReference type="PANTHER" id="PTHR30348">
    <property type="entry name" value="UNCHARACTERIZED PROTEIN YECE"/>
    <property type="match status" value="1"/>
</dbReference>
<protein>
    <submittedName>
        <fullName evidence="1">DUF72 domain-containing protein</fullName>
    </submittedName>
</protein>